<comment type="caution">
    <text evidence="1">The sequence shown here is derived from an EMBL/GenBank/DDBJ whole genome shotgun (WGS) entry which is preliminary data.</text>
</comment>
<protein>
    <submittedName>
        <fullName evidence="1">Tail protein</fullName>
    </submittedName>
</protein>
<sequence>MNVEMVVLYNGGVMETFIWKIRAGMKKEAEPRVRSVKFGDGYEQRRPDGINTHLKKYTVSLSMKHALAHEVEAFFERHNGVSAFLWKPPHQDRIIKIICRKWSTSSGAIRTEIDAEFEEVVR</sequence>
<gene>
    <name evidence="1" type="ORF">Xentx_01720</name>
</gene>
<dbReference type="EMBL" id="MKGR01000009">
    <property type="protein sequence ID" value="OKP07116.1"/>
    <property type="molecule type" value="Genomic_DNA"/>
</dbReference>
<organism evidence="1 2">
    <name type="scientific">Xenorhabdus thuongxuanensis</name>
    <dbReference type="NCBI Taxonomy" id="1873484"/>
    <lineage>
        <taxon>Bacteria</taxon>
        <taxon>Pseudomonadati</taxon>
        <taxon>Pseudomonadota</taxon>
        <taxon>Gammaproteobacteria</taxon>
        <taxon>Enterobacterales</taxon>
        <taxon>Morganellaceae</taxon>
        <taxon>Xenorhabdus</taxon>
    </lineage>
</organism>
<evidence type="ECO:0000313" key="1">
    <source>
        <dbReference type="EMBL" id="OKP07116.1"/>
    </source>
</evidence>
<keyword evidence="2" id="KW-1185">Reference proteome</keyword>
<dbReference type="RefSeq" id="WP_415843382.1">
    <property type="nucleotide sequence ID" value="NZ_CAWMWP010000120.1"/>
</dbReference>
<dbReference type="Proteomes" id="UP000186277">
    <property type="component" value="Unassembled WGS sequence"/>
</dbReference>
<dbReference type="InterPro" id="IPR010265">
    <property type="entry name" value="Phage_lambda_TipM"/>
</dbReference>
<proteinExistence type="predicted"/>
<dbReference type="Pfam" id="PF05939">
    <property type="entry name" value="Phage_min_tail"/>
    <property type="match status" value="1"/>
</dbReference>
<evidence type="ECO:0000313" key="2">
    <source>
        <dbReference type="Proteomes" id="UP000186277"/>
    </source>
</evidence>
<accession>A0A1Q5U3T6</accession>
<reference evidence="1 2" key="1">
    <citation type="submission" date="2016-09" db="EMBL/GenBank/DDBJ databases">
        <title>Xenorhabdus thuongxuanensis sp. nov. and Xenorhabdus eapokensis sp. nov., isolated from Steinernema species.</title>
        <authorList>
            <person name="Kaempfer P."/>
            <person name="Tobias N.J."/>
            <person name="Phan Ke L."/>
            <person name="Bode H.B."/>
            <person name="Glaeser S.P."/>
        </authorList>
    </citation>
    <scope>NUCLEOTIDE SEQUENCE [LARGE SCALE GENOMIC DNA]</scope>
    <source>
        <strain evidence="1 2">30TX1</strain>
    </source>
</reference>
<name>A0A1Q5U3T6_9GAMM</name>
<dbReference type="AlphaFoldDB" id="A0A1Q5U3T6"/>